<feature type="domain" description="ATPase AAA-3" evidence="1">
    <location>
        <begin position="161"/>
        <end position="210"/>
    </location>
</feature>
<dbReference type="InterPro" id="IPR011703">
    <property type="entry name" value="ATPase_AAA-3"/>
</dbReference>
<dbReference type="SUPFAM" id="SSF52540">
    <property type="entry name" value="P-loop containing nucleoside triphosphate hydrolases"/>
    <property type="match status" value="1"/>
</dbReference>
<dbReference type="InterPro" id="IPR043504">
    <property type="entry name" value="Peptidase_S1_PA_chymotrypsin"/>
</dbReference>
<organism evidence="2">
    <name type="scientific">marine sediment metagenome</name>
    <dbReference type="NCBI Taxonomy" id="412755"/>
    <lineage>
        <taxon>unclassified sequences</taxon>
        <taxon>metagenomes</taxon>
        <taxon>ecological metagenomes</taxon>
    </lineage>
</organism>
<protein>
    <recommendedName>
        <fullName evidence="1">ATPase AAA-3 domain-containing protein</fullName>
    </recommendedName>
</protein>
<dbReference type="InterPro" id="IPR050764">
    <property type="entry name" value="CbbQ/NirQ/NorQ/GpvN"/>
</dbReference>
<dbReference type="PANTHER" id="PTHR42759:SF5">
    <property type="entry name" value="METHANOL DEHYDROGENASE REGULATOR"/>
    <property type="match status" value="1"/>
</dbReference>
<evidence type="ECO:0000313" key="2">
    <source>
        <dbReference type="EMBL" id="KKK60927.1"/>
    </source>
</evidence>
<name>A0A0F8WVS4_9ZZZZ</name>
<dbReference type="EMBL" id="LAZR01062728">
    <property type="protein sequence ID" value="KKK60927.1"/>
    <property type="molecule type" value="Genomic_DNA"/>
</dbReference>
<comment type="caution">
    <text evidence="2">The sequence shown here is derived from an EMBL/GenBank/DDBJ whole genome shotgun (WGS) entry which is preliminary data.</text>
</comment>
<dbReference type="InterPro" id="IPR009003">
    <property type="entry name" value="Peptidase_S1_PA"/>
</dbReference>
<proteinExistence type="predicted"/>
<dbReference type="GO" id="GO:0016887">
    <property type="term" value="F:ATP hydrolysis activity"/>
    <property type="evidence" value="ECO:0007669"/>
    <property type="project" value="InterPro"/>
</dbReference>
<reference evidence="2" key="1">
    <citation type="journal article" date="2015" name="Nature">
        <title>Complex archaea that bridge the gap between prokaryotes and eukaryotes.</title>
        <authorList>
            <person name="Spang A."/>
            <person name="Saw J.H."/>
            <person name="Jorgensen S.L."/>
            <person name="Zaremba-Niedzwiedzka K."/>
            <person name="Martijn J."/>
            <person name="Lind A.E."/>
            <person name="van Eijk R."/>
            <person name="Schleper C."/>
            <person name="Guy L."/>
            <person name="Ettema T.J."/>
        </authorList>
    </citation>
    <scope>NUCLEOTIDE SEQUENCE</scope>
</reference>
<dbReference type="Pfam" id="PF13365">
    <property type="entry name" value="Trypsin_2"/>
    <property type="match status" value="1"/>
</dbReference>
<dbReference type="Pfam" id="PF07726">
    <property type="entry name" value="AAA_3"/>
    <property type="match status" value="1"/>
</dbReference>
<dbReference type="GO" id="GO:0005524">
    <property type="term" value="F:ATP binding"/>
    <property type="evidence" value="ECO:0007669"/>
    <property type="project" value="InterPro"/>
</dbReference>
<gene>
    <name evidence="2" type="ORF">LCGC14_3019480</name>
</gene>
<evidence type="ECO:0000259" key="1">
    <source>
        <dbReference type="Pfam" id="PF07726"/>
    </source>
</evidence>
<dbReference type="InterPro" id="IPR027417">
    <property type="entry name" value="P-loop_NTPase"/>
</dbReference>
<dbReference type="Gene3D" id="2.40.10.10">
    <property type="entry name" value="Trypsin-like serine proteases"/>
    <property type="match status" value="1"/>
</dbReference>
<dbReference type="PANTHER" id="PTHR42759">
    <property type="entry name" value="MOXR FAMILY PROTEIN"/>
    <property type="match status" value="1"/>
</dbReference>
<dbReference type="Gene3D" id="3.40.50.300">
    <property type="entry name" value="P-loop containing nucleotide triphosphate hydrolases"/>
    <property type="match status" value="1"/>
</dbReference>
<dbReference type="SUPFAM" id="SSF50494">
    <property type="entry name" value="Trypsin-like serine proteases"/>
    <property type="match status" value="1"/>
</dbReference>
<feature type="non-terminal residue" evidence="2">
    <location>
        <position position="211"/>
    </location>
</feature>
<dbReference type="AlphaFoldDB" id="A0A0F8WVS4"/>
<sequence>MDVPVDIFHDNWDRLARGESWESSLPVRDGSDVKAAFREVISAAGRCTVRIKCDNKDAAMGTIVGPDGWILTKASELSGQIVCRMRDERELPAQLIGVLPAFDLAMLKIELTDLPVIEFSCEEPAVGQWVASLALSDDPLTIGVVSVPRRKIPPPRGFLGVLLKDVPGMGKTILARAIAKSIQGSFNRIQLTPDLLPSDILGVSIYDSQTG</sequence>
<accession>A0A0F8WVS4</accession>